<evidence type="ECO:0000256" key="11">
    <source>
        <dbReference type="ARBA" id="ARBA00023274"/>
    </source>
</evidence>
<dbReference type="GO" id="GO:0005634">
    <property type="term" value="C:nucleus"/>
    <property type="evidence" value="ECO:0007669"/>
    <property type="project" value="UniProtKB-SubCell"/>
</dbReference>
<evidence type="ECO:0000259" key="14">
    <source>
        <dbReference type="PROSITE" id="PS50102"/>
    </source>
</evidence>
<dbReference type="FunFam" id="3.30.70.330:FF:000247">
    <property type="entry name" value="Multiple RNA-binding domain-containing protein 1"/>
    <property type="match status" value="1"/>
</dbReference>
<dbReference type="GO" id="GO:0008380">
    <property type="term" value="P:RNA splicing"/>
    <property type="evidence" value="ECO:0007669"/>
    <property type="project" value="UniProtKB-KW"/>
</dbReference>
<dbReference type="GO" id="GO:0006364">
    <property type="term" value="P:rRNA processing"/>
    <property type="evidence" value="ECO:0007669"/>
    <property type="project" value="UniProtKB-KW"/>
</dbReference>
<keyword evidence="7" id="KW-0677">Repeat</keyword>
<keyword evidence="9" id="KW-0508">mRNA splicing</keyword>
<feature type="compositionally biased region" description="Low complexity" evidence="13">
    <location>
        <begin position="204"/>
        <end position="216"/>
    </location>
</feature>
<dbReference type="InterPro" id="IPR000504">
    <property type="entry name" value="RRM_dom"/>
</dbReference>
<evidence type="ECO:0000256" key="3">
    <source>
        <dbReference type="ARBA" id="ARBA00013428"/>
    </source>
</evidence>
<dbReference type="InterPro" id="IPR035979">
    <property type="entry name" value="RBD_domain_sf"/>
</dbReference>
<feature type="compositionally biased region" description="Basic and acidic residues" evidence="13">
    <location>
        <begin position="248"/>
        <end position="264"/>
    </location>
</feature>
<dbReference type="InterPro" id="IPR051106">
    <property type="entry name" value="RNA-bind/splicing_reg"/>
</dbReference>
<evidence type="ECO:0000313" key="15">
    <source>
        <dbReference type="EMBL" id="KAG0687232.1"/>
    </source>
</evidence>
<feature type="compositionally biased region" description="Basic and acidic residues" evidence="13">
    <location>
        <begin position="164"/>
        <end position="176"/>
    </location>
</feature>
<feature type="region of interest" description="Disordered" evidence="13">
    <location>
        <begin position="856"/>
        <end position="891"/>
    </location>
</feature>
<protein>
    <recommendedName>
        <fullName evidence="3">Multiple RNA-binding domain-containing protein 1</fullName>
    </recommendedName>
</protein>
<evidence type="ECO:0000256" key="12">
    <source>
        <dbReference type="PROSITE-ProRule" id="PRU00176"/>
    </source>
</evidence>
<gene>
    <name evidence="15" type="primary">MRD1</name>
    <name evidence="15" type="ORF">C6P40_002628</name>
</gene>
<dbReference type="SMART" id="SM00361">
    <property type="entry name" value="RRM_1"/>
    <property type="match status" value="1"/>
</dbReference>
<evidence type="ECO:0000256" key="6">
    <source>
        <dbReference type="ARBA" id="ARBA00022664"/>
    </source>
</evidence>
<dbReference type="CDD" id="cd12565">
    <property type="entry name" value="RRM1_MRD1"/>
    <property type="match status" value="1"/>
</dbReference>
<feature type="domain" description="RRM" evidence="14">
    <location>
        <begin position="768"/>
        <end position="845"/>
    </location>
</feature>
<comment type="caution">
    <text evidence="15">The sequence shown here is derived from an EMBL/GenBank/DDBJ whole genome shotgun (WGS) entry which is preliminary data.</text>
</comment>
<dbReference type="EMBL" id="PUHW01000293">
    <property type="protein sequence ID" value="KAG0687232.1"/>
    <property type="molecule type" value="Genomic_DNA"/>
</dbReference>
<dbReference type="InterPro" id="IPR003954">
    <property type="entry name" value="RRM_euk-type"/>
</dbReference>
<comment type="subcellular location">
    <subcellularLocation>
        <location evidence="1">Nucleus</location>
    </subcellularLocation>
</comment>
<feature type="domain" description="RRM" evidence="14">
    <location>
        <begin position="527"/>
        <end position="599"/>
    </location>
</feature>
<evidence type="ECO:0000256" key="4">
    <source>
        <dbReference type="ARBA" id="ARBA00022552"/>
    </source>
</evidence>
<evidence type="ECO:0000256" key="13">
    <source>
        <dbReference type="SAM" id="MobiDB-lite"/>
    </source>
</evidence>
<feature type="compositionally biased region" description="Acidic residues" evidence="13">
    <location>
        <begin position="644"/>
        <end position="663"/>
    </location>
</feature>
<dbReference type="Gene3D" id="3.30.70.330">
    <property type="match status" value="5"/>
</dbReference>
<dbReference type="SUPFAM" id="SSF54928">
    <property type="entry name" value="RNA-binding domain, RBD"/>
    <property type="match status" value="3"/>
</dbReference>
<sequence>GLPTYYTEEKLRDHFAKKGNVTDVKLKRKSSGESRRFAFIGYKDVKDAENAVKFFNGSFIDTSKISVELAKSFSDPNVPISWKDKRKERDELLKRTEIKLKQMEDAAARRKSKKQKNSKTTSLSDKIENNPNLKEFVEAMKPATQSKSWANDEVVNMDGAPTNDKLEEALGLKKTESSNNNKTISKPEIATYKGDESDEEYDDFNSNNNNNNNNVDNDGDEEMIPLTKQDDSNNNNNDDDEKMIPLTEIKDNENNESDSNKKENMDDLEWFKSKRKRIIDTKENDVVENIDNKSSEIVEESSEVDEKNANNEDSKDIEPQDQDQEPPRELSIEEKNIDKILITGRLFLRNILYSSKEEEFTDLFQPFGALKEVHIAVDSRTGKSKGFAYIQYENPKDAVKAYIELDKQIFQGRLLHILPGQVKKEHKLDEFELKNMPLKKQKLLKKKFEASKQEFSWNSLYMNSDAVLESVASQLGISKNELIDPTNSSSAVKHALAEAHVIGDVRSYFEKKGVDLTKFSERERDDKVILVKNFQYGTTREEIGELFAAYGELDRILMPPAGTIAIVEFRDLPAARVAFNKLSFRRLGKSILYLEKGPKNLFTKPADQSDKIKIEIDEKGKEIKATANDILGSSKDTGTKDDENNNDDNDDDDDDDDDDETEDNGPTVSIFVKNLNFSTTPSGLSDIFKPYPGFLLAIIKTKPDPKNTGKTQSMGFGFAEFKTKEQAMAALRSLDGYTLDGHKLQLKISTRVGNSNESSTKNKKAKNGKIIVKNLPFEATRKDVFELFNSFGSLKSVRVPKKFDKSARGFAFVEFATAKEANNAMDQLQGVHLLGRRLVLDYAEQETDDVEAEIEKMTKKTKSQAKTRELADLREGNSGKRKLDLEEEDEY</sequence>
<keyword evidence="6" id="KW-0507">mRNA processing</keyword>
<evidence type="ECO:0000256" key="9">
    <source>
        <dbReference type="ARBA" id="ARBA00023187"/>
    </source>
</evidence>
<organism evidence="15 16">
    <name type="scientific">Pichia californica</name>
    <dbReference type="NCBI Taxonomy" id="460514"/>
    <lineage>
        <taxon>Eukaryota</taxon>
        <taxon>Fungi</taxon>
        <taxon>Dikarya</taxon>
        <taxon>Ascomycota</taxon>
        <taxon>Saccharomycotina</taxon>
        <taxon>Pichiomycetes</taxon>
        <taxon>Pichiales</taxon>
        <taxon>Pichiaceae</taxon>
        <taxon>Pichia</taxon>
    </lineage>
</organism>
<keyword evidence="16" id="KW-1185">Reference proteome</keyword>
<feature type="non-terminal residue" evidence="15">
    <location>
        <position position="1"/>
    </location>
</feature>
<dbReference type="PANTHER" id="PTHR48028:SF4">
    <property type="entry name" value="SC35-LIKE SPLICING FACTOR"/>
    <property type="match status" value="1"/>
</dbReference>
<accession>A0A9P6WJF6</accession>
<dbReference type="PANTHER" id="PTHR48028">
    <property type="entry name" value="GLYCINE-RICH RNA-BINDING PROTEIN RZ1A"/>
    <property type="match status" value="1"/>
</dbReference>
<feature type="region of interest" description="Disordered" evidence="13">
    <location>
        <begin position="625"/>
        <end position="667"/>
    </location>
</feature>
<feature type="domain" description="RRM" evidence="14">
    <location>
        <begin position="668"/>
        <end position="751"/>
    </location>
</feature>
<feature type="domain" description="RRM" evidence="14">
    <location>
        <begin position="344"/>
        <end position="422"/>
    </location>
</feature>
<keyword evidence="11" id="KW-0687">Ribonucleoprotein</keyword>
<proteinExistence type="inferred from homology"/>
<evidence type="ECO:0000313" key="16">
    <source>
        <dbReference type="Proteomes" id="UP000697127"/>
    </source>
</evidence>
<dbReference type="SMART" id="SM00360">
    <property type="entry name" value="RRM"/>
    <property type="match status" value="5"/>
</dbReference>
<feature type="compositionally biased region" description="Basic and acidic residues" evidence="13">
    <location>
        <begin position="304"/>
        <end position="318"/>
    </location>
</feature>
<feature type="region of interest" description="Disordered" evidence="13">
    <location>
        <begin position="103"/>
        <end position="264"/>
    </location>
</feature>
<dbReference type="PROSITE" id="PS50102">
    <property type="entry name" value="RRM"/>
    <property type="match status" value="5"/>
</dbReference>
<keyword evidence="5" id="KW-0597">Phosphoprotein</keyword>
<feature type="compositionally biased region" description="Basic and acidic residues" evidence="13">
    <location>
        <begin position="866"/>
        <end position="884"/>
    </location>
</feature>
<feature type="region of interest" description="Disordered" evidence="13">
    <location>
        <begin position="295"/>
        <end position="329"/>
    </location>
</feature>
<dbReference type="Pfam" id="PF00076">
    <property type="entry name" value="RRM_1"/>
    <property type="match status" value="5"/>
</dbReference>
<dbReference type="FunFam" id="3.30.70.330:FF:000459">
    <property type="entry name" value="Multiple RNA-binding domain-containing protein 1"/>
    <property type="match status" value="1"/>
</dbReference>
<keyword evidence="10" id="KW-0539">Nucleus</keyword>
<comment type="similarity">
    <text evidence="2">Belongs to the RRM MRD1 family.</text>
</comment>
<dbReference type="GO" id="GO:0006397">
    <property type="term" value="P:mRNA processing"/>
    <property type="evidence" value="ECO:0007669"/>
    <property type="project" value="UniProtKB-KW"/>
</dbReference>
<dbReference type="GO" id="GO:0003723">
    <property type="term" value="F:RNA binding"/>
    <property type="evidence" value="ECO:0007669"/>
    <property type="project" value="UniProtKB-UniRule"/>
</dbReference>
<evidence type="ECO:0000256" key="5">
    <source>
        <dbReference type="ARBA" id="ARBA00022553"/>
    </source>
</evidence>
<keyword evidence="4" id="KW-0698">rRNA processing</keyword>
<name>A0A9P6WJF6_9ASCO</name>
<evidence type="ECO:0000256" key="2">
    <source>
        <dbReference type="ARBA" id="ARBA00008033"/>
    </source>
</evidence>
<reference evidence="15" key="1">
    <citation type="submission" date="2020-11" db="EMBL/GenBank/DDBJ databases">
        <title>Kefir isolates.</title>
        <authorList>
            <person name="Marcisauskas S."/>
            <person name="Kim Y."/>
            <person name="Blasche S."/>
        </authorList>
    </citation>
    <scope>NUCLEOTIDE SEQUENCE</scope>
    <source>
        <strain evidence="15">Olga-1</strain>
    </source>
</reference>
<evidence type="ECO:0000256" key="1">
    <source>
        <dbReference type="ARBA" id="ARBA00004123"/>
    </source>
</evidence>
<evidence type="ECO:0000256" key="8">
    <source>
        <dbReference type="ARBA" id="ARBA00022884"/>
    </source>
</evidence>
<dbReference type="AlphaFoldDB" id="A0A9P6WJF6"/>
<evidence type="ECO:0000256" key="7">
    <source>
        <dbReference type="ARBA" id="ARBA00022737"/>
    </source>
</evidence>
<feature type="domain" description="RRM" evidence="14">
    <location>
        <begin position="1"/>
        <end position="72"/>
    </location>
</feature>
<dbReference type="InterPro" id="IPR012677">
    <property type="entry name" value="Nucleotide-bd_a/b_plait_sf"/>
</dbReference>
<dbReference type="Proteomes" id="UP000697127">
    <property type="component" value="Unassembled WGS sequence"/>
</dbReference>
<dbReference type="GO" id="GO:1990904">
    <property type="term" value="C:ribonucleoprotein complex"/>
    <property type="evidence" value="ECO:0007669"/>
    <property type="project" value="UniProtKB-KW"/>
</dbReference>
<keyword evidence="8 12" id="KW-0694">RNA-binding</keyword>
<evidence type="ECO:0000256" key="10">
    <source>
        <dbReference type="ARBA" id="ARBA00023242"/>
    </source>
</evidence>